<dbReference type="EMBL" id="QTTT01000001">
    <property type="protein sequence ID" value="REE99306.1"/>
    <property type="molecule type" value="Genomic_DNA"/>
</dbReference>
<dbReference type="AlphaFoldDB" id="A0A3D9STM3"/>
<accession>A0A3D9STM3</accession>
<feature type="transmembrane region" description="Helical" evidence="2">
    <location>
        <begin position="119"/>
        <end position="138"/>
    </location>
</feature>
<reference evidence="3 4" key="1">
    <citation type="submission" date="2018-08" db="EMBL/GenBank/DDBJ databases">
        <title>Sequencing the genomes of 1000 actinobacteria strains.</title>
        <authorList>
            <person name="Klenk H.-P."/>
        </authorList>
    </citation>
    <scope>NUCLEOTIDE SEQUENCE [LARGE SCALE GENOMIC DNA]</scope>
    <source>
        <strain evidence="3 4">DSM 43927</strain>
    </source>
</reference>
<comment type="caution">
    <text evidence="3">The sequence shown here is derived from an EMBL/GenBank/DDBJ whole genome shotgun (WGS) entry which is preliminary data.</text>
</comment>
<feature type="transmembrane region" description="Helical" evidence="2">
    <location>
        <begin position="95"/>
        <end position="112"/>
    </location>
</feature>
<protein>
    <submittedName>
        <fullName evidence="3">Uncharacterized protein</fullName>
    </submittedName>
</protein>
<dbReference type="Proteomes" id="UP000256661">
    <property type="component" value="Unassembled WGS sequence"/>
</dbReference>
<evidence type="ECO:0000256" key="1">
    <source>
        <dbReference type="SAM" id="MobiDB-lite"/>
    </source>
</evidence>
<evidence type="ECO:0000256" key="2">
    <source>
        <dbReference type="SAM" id="Phobius"/>
    </source>
</evidence>
<feature type="transmembrane region" description="Helical" evidence="2">
    <location>
        <begin position="163"/>
        <end position="181"/>
    </location>
</feature>
<gene>
    <name evidence="3" type="ORF">DFJ69_4815</name>
</gene>
<dbReference type="RefSeq" id="WP_116024630.1">
    <property type="nucleotide sequence ID" value="NZ_QTTT01000001.1"/>
</dbReference>
<name>A0A3D9STM3_9ACTN</name>
<feature type="transmembrane region" description="Helical" evidence="2">
    <location>
        <begin position="43"/>
        <end position="67"/>
    </location>
</feature>
<feature type="region of interest" description="Disordered" evidence="1">
    <location>
        <begin position="1"/>
        <end position="38"/>
    </location>
</feature>
<keyword evidence="4" id="KW-1185">Reference proteome</keyword>
<sequence>MSGDPEVAGGRPPDPRPAFLPPVPPAETGAVPRPPSAAGGRTASAWGLAGLLTASVLLVSAFLPWAVAGVRVRGLDPAQDLVAEAGVNVDGTGQVVPVFALVAIVMIVWGLLAADPRIFALASVPALLALLSSGIFLLRLDRFRQVIGVGRAAPAVLEVSAGYGWYLAVAASLLLIGLSVARPAVRR</sequence>
<keyword evidence="2" id="KW-0472">Membrane</keyword>
<evidence type="ECO:0000313" key="3">
    <source>
        <dbReference type="EMBL" id="REE99306.1"/>
    </source>
</evidence>
<keyword evidence="2" id="KW-0812">Transmembrane</keyword>
<feature type="compositionally biased region" description="Pro residues" evidence="1">
    <location>
        <begin position="15"/>
        <end position="25"/>
    </location>
</feature>
<keyword evidence="2" id="KW-1133">Transmembrane helix</keyword>
<organism evidence="3 4">
    <name type="scientific">Thermomonospora umbrina</name>
    <dbReference type="NCBI Taxonomy" id="111806"/>
    <lineage>
        <taxon>Bacteria</taxon>
        <taxon>Bacillati</taxon>
        <taxon>Actinomycetota</taxon>
        <taxon>Actinomycetes</taxon>
        <taxon>Streptosporangiales</taxon>
        <taxon>Thermomonosporaceae</taxon>
        <taxon>Thermomonospora</taxon>
    </lineage>
</organism>
<evidence type="ECO:0000313" key="4">
    <source>
        <dbReference type="Proteomes" id="UP000256661"/>
    </source>
</evidence>
<dbReference type="OrthoDB" id="3467253at2"/>
<proteinExistence type="predicted"/>